<dbReference type="Proteomes" id="UP000054870">
    <property type="component" value="Unassembled WGS sequence"/>
</dbReference>
<dbReference type="Pfam" id="PF10604">
    <property type="entry name" value="Polyketide_cyc2"/>
    <property type="match status" value="1"/>
</dbReference>
<reference evidence="1" key="1">
    <citation type="submission" date="2016-01" db="EMBL/GenBank/DDBJ databases">
        <authorList>
            <person name="Peeters C."/>
        </authorList>
    </citation>
    <scope>NUCLEOTIDE SEQUENCE [LARGE SCALE GENOMIC DNA]</scope>
    <source>
        <strain evidence="1">LMG 29318</strain>
    </source>
</reference>
<evidence type="ECO:0000313" key="2">
    <source>
        <dbReference type="Proteomes" id="UP000054870"/>
    </source>
</evidence>
<organism evidence="1 2">
    <name type="scientific">Caballeronia catudaia</name>
    <dbReference type="NCBI Taxonomy" id="1777136"/>
    <lineage>
        <taxon>Bacteria</taxon>
        <taxon>Pseudomonadati</taxon>
        <taxon>Pseudomonadota</taxon>
        <taxon>Betaproteobacteria</taxon>
        <taxon>Burkholderiales</taxon>
        <taxon>Burkholderiaceae</taxon>
        <taxon>Caballeronia</taxon>
    </lineage>
</organism>
<proteinExistence type="predicted"/>
<comment type="caution">
    <text evidence="1">The sequence shown here is derived from an EMBL/GenBank/DDBJ whole genome shotgun (WGS) entry which is preliminary data.</text>
</comment>
<dbReference type="AlphaFoldDB" id="A0A158BQQ3"/>
<gene>
    <name evidence="1" type="ORF">AWB75_03772</name>
</gene>
<dbReference type="EMBL" id="FCOF02000016">
    <property type="protein sequence ID" value="SAK71607.1"/>
    <property type="molecule type" value="Genomic_DNA"/>
</dbReference>
<evidence type="ECO:0000313" key="1">
    <source>
        <dbReference type="EMBL" id="SAK71607.1"/>
    </source>
</evidence>
<dbReference type="Gene3D" id="3.30.530.20">
    <property type="match status" value="1"/>
</dbReference>
<dbReference type="SUPFAM" id="SSF55961">
    <property type="entry name" value="Bet v1-like"/>
    <property type="match status" value="1"/>
</dbReference>
<dbReference type="RefSeq" id="WP_061125636.1">
    <property type="nucleotide sequence ID" value="NZ_FCOF02000016.1"/>
</dbReference>
<dbReference type="InterPro" id="IPR023393">
    <property type="entry name" value="START-like_dom_sf"/>
</dbReference>
<protein>
    <submittedName>
        <fullName evidence="1">Polyketide cyclase</fullName>
    </submittedName>
</protein>
<dbReference type="OrthoDB" id="5402478at2"/>
<accession>A0A158BQQ3</accession>
<sequence>MRASEYRFVTVWKIEAPLEQVWNAIHDPAAWPQWWTCVERVIEVESGADDGVGALHRYTWKGRLPYRVRFDMRVTRVEPLVLLEGVASGDVDGFGCWRFSSSDGVTIVRYEWRVRTGRGWMNLLAPIARPLFEWNHDYVMQQGGEALAKRLDARLVGIVHREGMQTR</sequence>
<keyword evidence="2" id="KW-1185">Reference proteome</keyword>
<dbReference type="InterPro" id="IPR019587">
    <property type="entry name" value="Polyketide_cyclase/dehydratase"/>
</dbReference>
<dbReference type="CDD" id="cd07824">
    <property type="entry name" value="SRPBCC_6"/>
    <property type="match status" value="1"/>
</dbReference>
<name>A0A158BQQ3_9BURK</name>